<reference evidence="1 2" key="1">
    <citation type="journal article" date="2021" name="Front. Genet.">
        <title>Chromosome-Level Genome Assembly Reveals Significant Gene Expansion in the Toll and IMD Signaling Pathways of Dendrolimus kikuchii.</title>
        <authorList>
            <person name="Zhou J."/>
            <person name="Wu P."/>
            <person name="Xiong Z."/>
            <person name="Liu N."/>
            <person name="Zhao N."/>
            <person name="Ji M."/>
            <person name="Qiu Y."/>
            <person name="Yang B."/>
        </authorList>
    </citation>
    <scope>NUCLEOTIDE SEQUENCE [LARGE SCALE GENOMIC DNA]</scope>
    <source>
        <strain evidence="1">Ann1</strain>
    </source>
</reference>
<keyword evidence="2" id="KW-1185">Reference proteome</keyword>
<sequence>MEAGYIPVGVGNAGGNLLPPAVVAPPANVIRAPGLKRGKMEEAISDRIKLESVLGLTVGSNAALDCDPNTEVVAYPAGCTVVLYNVRKNRQSHVLNASRKSVTCVAFSPDGRYLATGECGHAPAVRVWDLQDPTASGAVQIAEFPGHTHGVSCVAFSTSSKYLVSVGSQHDMIVNVWDWRVNLKLASNKVSSRVKAVSFAENGNYFVTVGFRHVKFWYLEYSRSAKFKEPVPLMGRSAILGEQKDNEFCDVVCGRGDSAESTFAITRGGLLCEFNGRRLLDKWVELRTPSANCMAIGSGYIFVGCAEGIVRCFAPHSLRYITTLPRTHYLGVDVAQGTNISHMFGQPGNARYPDAVALTYDERNHKLTCVYNDHSLYVWDVRDIKRVGKSHSALYHSACIWGVDMVCSDAPLQAGTFLTCSSDDTVRLWHLKHNTPNIYSNELNKVLYIDPELKFLKDVDLTTTNDKDKSKSYDDKTGVRCVRVSPDGEHVACGDRAGNVWVHSGGGALLHRLEAHDAEVLCLEYASRPKLLASASRDRLIHVFLVERGYQILQTLDEHSSSITAVRFITNSGALQMVSCGADKTILFRQLRTTQDGGYQFARGQNVSGRTTLYDMEVDAGGRHVLTACQDRNVRVYSSAHGRHTKTFRGTTAEDGTLIKVALDSSGIYLATSSTDKILSVYDYYSGECMATMYGHSEIVTGLRFTPDCQHLVSASGDGCIFVWRVPHDMVVTMRARLAQQAIRQGKKVSAGTNGVSALDSESDSHLGSPPRELPYEANKFSTPIVPDYTLRIGRLPSWAKKSLGHELAASESPAPEPLARGKWATRMQPAHDKRDSDGSKDSSLDSGTDTRYIEKRKEQSMVKQVTLNLKPRAQDPRTRHHTDDSSLGSMKYEDQESTEHDGDVEDISDGERTSSSERGNRPTYYPGNNDDDTPGEFMVNAMDAEELRQSVRRSKRWKADSPRLELPPNATSLSGSGHDSDDDEVSTPSGDNADRNPLSGSCESLDTAGRRGKYLKSAFDSLSGADLDSTLTGGNTSLSAQHLSRGPSAPLGATAPSPAPRTPSKAVDPEAQRRRDELNRRILETRRQLESVAFRSNLKSSQSTNDLSYIPEKDTSRRTRPVSMAVPNNTRPYASPRTHLSASDREEESGGMRRAISLSDLAAKPMPAPRTPQGHPSKASTPTNASANTNKPTSGFARPSPRYNSKSNIPRSSSVGVLNQSDSESDPQPSRQQPSRSQGLMRPTISSMNKAAANTARRRGLANAYSAVSLTTGGQEESSSEAEDRGDKRHRANSVDHQRRIGRSGSERDLCAKAREVTARLTAAARPRGKQDAPTEPNMTSSQLCSALTEQLTKTACKVVQLYASLQREPNAAADISGLEAAIMETQKVLRSAVSRSGHNGEAPSSLSSTDGDCRGLNVDTARQKLDHLLAKEDSNANNPAMSLIEQYSDILLNMMQNKMVSQYNQSPHSLPPQNAREPRGDS</sequence>
<accession>A0ACC1DG65</accession>
<dbReference type="Proteomes" id="UP000824533">
    <property type="component" value="Linkage Group LG02"/>
</dbReference>
<comment type="caution">
    <text evidence="1">The sequence shown here is derived from an EMBL/GenBank/DDBJ whole genome shotgun (WGS) entry which is preliminary data.</text>
</comment>
<gene>
    <name evidence="1" type="ORF">K1T71_000852</name>
</gene>
<organism evidence="1 2">
    <name type="scientific">Dendrolimus kikuchii</name>
    <dbReference type="NCBI Taxonomy" id="765133"/>
    <lineage>
        <taxon>Eukaryota</taxon>
        <taxon>Metazoa</taxon>
        <taxon>Ecdysozoa</taxon>
        <taxon>Arthropoda</taxon>
        <taxon>Hexapoda</taxon>
        <taxon>Insecta</taxon>
        <taxon>Pterygota</taxon>
        <taxon>Neoptera</taxon>
        <taxon>Endopterygota</taxon>
        <taxon>Lepidoptera</taxon>
        <taxon>Glossata</taxon>
        <taxon>Ditrysia</taxon>
        <taxon>Bombycoidea</taxon>
        <taxon>Lasiocampidae</taxon>
        <taxon>Dendrolimus</taxon>
    </lineage>
</organism>
<evidence type="ECO:0000313" key="1">
    <source>
        <dbReference type="EMBL" id="KAJ0182876.1"/>
    </source>
</evidence>
<name>A0ACC1DG65_9NEOP</name>
<evidence type="ECO:0000313" key="2">
    <source>
        <dbReference type="Proteomes" id="UP000824533"/>
    </source>
</evidence>
<dbReference type="EMBL" id="CM034388">
    <property type="protein sequence ID" value="KAJ0182876.1"/>
    <property type="molecule type" value="Genomic_DNA"/>
</dbReference>
<proteinExistence type="predicted"/>
<protein>
    <submittedName>
        <fullName evidence="1">Uncharacterized protein</fullName>
    </submittedName>
</protein>